<protein>
    <submittedName>
        <fullName evidence="1">Uncharacterized protein</fullName>
    </submittedName>
</protein>
<dbReference type="OrthoDB" id="10539087at2759"/>
<sequence length="369" mass="44180">MILNHLNPECLEPFIYYFSQKVVPEVDENGEELRVNDFDRHKIMSGISHRFRRMLRSFLHDTQLLIADHRHDKHFVLLRTKHYYLFETSIHKFIDFYLHVQFYIEFVYICEESYLKMAIIHPNVTCAGNYNEEQLGGADILCSLVDVRRIIGLSSTLSNLNMPLAAKECYVNYRKYCPKHFRDYYCPFFSCEVLYCHLTAHRVDFFRKLPHSRGLKKSVKKLYLIVYIDSKRGFTVIDDMKAILMDYYPNLTRFEIKCFWKTKSEPYVLEFCEALMGLYEAGLEVCLDFMWWKFKDHRIHKFLKLFGSVFNPQMTIDDVQVSNYYGTYEYHYRADGLIVNLECTYEHPTEGSVWYSEPYRLACRCISYT</sequence>
<keyword evidence="2" id="KW-1185">Reference proteome</keyword>
<comment type="caution">
    <text evidence="1">The sequence shown here is derived from an EMBL/GenBank/DDBJ whole genome shotgun (WGS) entry which is preliminary data.</text>
</comment>
<dbReference type="Proteomes" id="UP000614601">
    <property type="component" value="Unassembled WGS sequence"/>
</dbReference>
<evidence type="ECO:0000313" key="1">
    <source>
        <dbReference type="EMBL" id="CAD5212408.1"/>
    </source>
</evidence>
<gene>
    <name evidence="1" type="ORF">BOKJ2_LOCUS4209</name>
</gene>
<name>A0A811KAP0_9BILA</name>
<proteinExistence type="predicted"/>
<dbReference type="EMBL" id="CAJFCW020000002">
    <property type="protein sequence ID" value="CAG9095889.1"/>
    <property type="molecule type" value="Genomic_DNA"/>
</dbReference>
<organism evidence="1 2">
    <name type="scientific">Bursaphelenchus okinawaensis</name>
    <dbReference type="NCBI Taxonomy" id="465554"/>
    <lineage>
        <taxon>Eukaryota</taxon>
        <taxon>Metazoa</taxon>
        <taxon>Ecdysozoa</taxon>
        <taxon>Nematoda</taxon>
        <taxon>Chromadorea</taxon>
        <taxon>Rhabditida</taxon>
        <taxon>Tylenchina</taxon>
        <taxon>Tylenchomorpha</taxon>
        <taxon>Aphelenchoidea</taxon>
        <taxon>Aphelenchoididae</taxon>
        <taxon>Bursaphelenchus</taxon>
    </lineage>
</organism>
<dbReference type="Proteomes" id="UP000783686">
    <property type="component" value="Unassembled WGS sequence"/>
</dbReference>
<evidence type="ECO:0000313" key="2">
    <source>
        <dbReference type="Proteomes" id="UP000614601"/>
    </source>
</evidence>
<dbReference type="EMBL" id="CAJFDH010000002">
    <property type="protein sequence ID" value="CAD5212408.1"/>
    <property type="molecule type" value="Genomic_DNA"/>
</dbReference>
<reference evidence="1" key="1">
    <citation type="submission" date="2020-09" db="EMBL/GenBank/DDBJ databases">
        <authorList>
            <person name="Kikuchi T."/>
        </authorList>
    </citation>
    <scope>NUCLEOTIDE SEQUENCE</scope>
    <source>
        <strain evidence="1">SH1</strain>
    </source>
</reference>
<dbReference type="AlphaFoldDB" id="A0A811KAP0"/>
<accession>A0A811KAP0</accession>